<protein>
    <submittedName>
        <fullName evidence="1">Uncharacterized protein</fullName>
    </submittedName>
</protein>
<evidence type="ECO:0000313" key="1">
    <source>
        <dbReference type="EMBL" id="SVD08680.1"/>
    </source>
</evidence>
<sequence>VDSVSGIKPHLKEMFGQTLICGANPPTP</sequence>
<name>A0A382SFF1_9ZZZZ</name>
<feature type="non-terminal residue" evidence="1">
    <location>
        <position position="1"/>
    </location>
</feature>
<accession>A0A382SFF1</accession>
<dbReference type="EMBL" id="UINC01128738">
    <property type="protein sequence ID" value="SVD08680.1"/>
    <property type="molecule type" value="Genomic_DNA"/>
</dbReference>
<organism evidence="1">
    <name type="scientific">marine metagenome</name>
    <dbReference type="NCBI Taxonomy" id="408172"/>
    <lineage>
        <taxon>unclassified sequences</taxon>
        <taxon>metagenomes</taxon>
        <taxon>ecological metagenomes</taxon>
    </lineage>
</organism>
<gene>
    <name evidence="1" type="ORF">METZ01_LOCUS361534</name>
</gene>
<reference evidence="1" key="1">
    <citation type="submission" date="2018-05" db="EMBL/GenBank/DDBJ databases">
        <authorList>
            <person name="Lanie J.A."/>
            <person name="Ng W.-L."/>
            <person name="Kazmierczak K.M."/>
            <person name="Andrzejewski T.M."/>
            <person name="Davidsen T.M."/>
            <person name="Wayne K.J."/>
            <person name="Tettelin H."/>
            <person name="Glass J.I."/>
            <person name="Rusch D."/>
            <person name="Podicherti R."/>
            <person name="Tsui H.-C.T."/>
            <person name="Winkler M.E."/>
        </authorList>
    </citation>
    <scope>NUCLEOTIDE SEQUENCE</scope>
</reference>
<proteinExistence type="predicted"/>
<feature type="non-terminal residue" evidence="1">
    <location>
        <position position="28"/>
    </location>
</feature>
<dbReference type="AlphaFoldDB" id="A0A382SFF1"/>